<dbReference type="Gene3D" id="3.90.215.10">
    <property type="entry name" value="Gamma Fibrinogen, chain A, domain 1"/>
    <property type="match status" value="1"/>
</dbReference>
<evidence type="ECO:0000259" key="1">
    <source>
        <dbReference type="PROSITE" id="PS51406"/>
    </source>
</evidence>
<dbReference type="PROSITE" id="PS51406">
    <property type="entry name" value="FIBRINOGEN_C_2"/>
    <property type="match status" value="1"/>
</dbReference>
<dbReference type="InterPro" id="IPR050373">
    <property type="entry name" value="Fibrinogen_C-term_domain"/>
</dbReference>
<accession>A0AB39ZAV2</accession>
<dbReference type="GO" id="GO:0005615">
    <property type="term" value="C:extracellular space"/>
    <property type="evidence" value="ECO:0007669"/>
    <property type="project" value="TreeGrafter"/>
</dbReference>
<dbReference type="InterPro" id="IPR014716">
    <property type="entry name" value="Fibrinogen_a/b/g_C_1"/>
</dbReference>
<dbReference type="Proteomes" id="UP001652628">
    <property type="component" value="Chromosome 2L"/>
</dbReference>
<dbReference type="PANTHER" id="PTHR19143:SF327">
    <property type="entry name" value="FI21813P1-RELATED"/>
    <property type="match status" value="1"/>
</dbReference>
<dbReference type="Pfam" id="PF00147">
    <property type="entry name" value="Fibrinogen_C"/>
    <property type="match status" value="1"/>
</dbReference>
<dbReference type="PANTHER" id="PTHR19143">
    <property type="entry name" value="FIBRINOGEN/TENASCIN/ANGIOPOEITIN"/>
    <property type="match status" value="1"/>
</dbReference>
<dbReference type="RefSeq" id="XP_016931665.3">
    <property type="nucleotide sequence ID" value="XM_017076176.3"/>
</dbReference>
<dbReference type="SMART" id="SM00186">
    <property type="entry name" value="FBG"/>
    <property type="match status" value="1"/>
</dbReference>
<organism evidence="2 3">
    <name type="scientific">Drosophila suzukii</name>
    <name type="common">Spotted-wing drosophila fruit fly</name>
    <dbReference type="NCBI Taxonomy" id="28584"/>
    <lineage>
        <taxon>Eukaryota</taxon>
        <taxon>Metazoa</taxon>
        <taxon>Ecdysozoa</taxon>
        <taxon>Arthropoda</taxon>
        <taxon>Hexapoda</taxon>
        <taxon>Insecta</taxon>
        <taxon>Pterygota</taxon>
        <taxon>Neoptera</taxon>
        <taxon>Endopterygota</taxon>
        <taxon>Diptera</taxon>
        <taxon>Brachycera</taxon>
        <taxon>Muscomorpha</taxon>
        <taxon>Ephydroidea</taxon>
        <taxon>Drosophilidae</taxon>
        <taxon>Drosophila</taxon>
        <taxon>Sophophora</taxon>
    </lineage>
</organism>
<gene>
    <name evidence="3" type="primary">LOC108011076</name>
</gene>
<evidence type="ECO:0000313" key="2">
    <source>
        <dbReference type="Proteomes" id="UP001652628"/>
    </source>
</evidence>
<keyword evidence="2" id="KW-1185">Reference proteome</keyword>
<dbReference type="AlphaFoldDB" id="A0AB39ZAV2"/>
<dbReference type="InterPro" id="IPR002181">
    <property type="entry name" value="Fibrinogen_a/b/g_C_dom"/>
</dbReference>
<dbReference type="InterPro" id="IPR036056">
    <property type="entry name" value="Fibrinogen-like_C"/>
</dbReference>
<sequence>MGWTTIQKRFDGSENFDRPWKDYKDGFGDLDGEFFIGLEKIHVMTQKRPHELYIKLGKVDGSTSYAYYKDFKLGSEEESYALKSLGKYFGTAGDSLQYHVNEMFTTFDRDNDKSETGNCASPEVGGWWYLNCSQR</sequence>
<dbReference type="GeneID" id="108011076"/>
<dbReference type="SUPFAM" id="SSF56496">
    <property type="entry name" value="Fibrinogen C-terminal domain-like"/>
    <property type="match status" value="1"/>
</dbReference>
<proteinExistence type="predicted"/>
<feature type="domain" description="Fibrinogen C-terminal" evidence="1">
    <location>
        <begin position="1"/>
        <end position="135"/>
    </location>
</feature>
<evidence type="ECO:0000313" key="3">
    <source>
        <dbReference type="RefSeq" id="XP_016931665.3"/>
    </source>
</evidence>
<protein>
    <submittedName>
        <fullName evidence="3">Fibrinogen-like protein 1</fullName>
    </submittedName>
</protein>
<name>A0AB39ZAV2_DROSZ</name>
<reference evidence="3" key="1">
    <citation type="submission" date="2025-08" db="UniProtKB">
        <authorList>
            <consortium name="RefSeq"/>
        </authorList>
    </citation>
    <scope>IDENTIFICATION</scope>
</reference>